<organism evidence="4 5">
    <name type="scientific">Teichococcus deserti</name>
    <dbReference type="NCBI Taxonomy" id="1817963"/>
    <lineage>
        <taxon>Bacteria</taxon>
        <taxon>Pseudomonadati</taxon>
        <taxon>Pseudomonadota</taxon>
        <taxon>Alphaproteobacteria</taxon>
        <taxon>Acetobacterales</taxon>
        <taxon>Roseomonadaceae</taxon>
        <taxon>Roseomonas</taxon>
    </lineage>
</organism>
<evidence type="ECO:0000256" key="3">
    <source>
        <dbReference type="ARBA" id="ARBA00023002"/>
    </source>
</evidence>
<dbReference type="GO" id="GO:0016994">
    <property type="term" value="F:precorrin-6A reductase activity"/>
    <property type="evidence" value="ECO:0007669"/>
    <property type="project" value="InterPro"/>
</dbReference>
<dbReference type="UniPathway" id="UPA00148"/>
<keyword evidence="2" id="KW-0169">Cobalamin biosynthesis</keyword>
<sequence>MRVLLLGGTTEGAALARALADDARLSATLSLAGVTRSPRPQPLPTRIGGFGGIDGLAAYLRDERIDALLDATHPFAAQMTRHAAAAAGATATPLLRLDRPAWRAETGDDWQEIAGMPALVESLGETPKRVFLTIGRKELAPFQAAPWHHYVIRSVDPPPLELLPPDVTLITATGPFALEDELALLRDHRIELLATKNSGGMATEAKLEAARRLGLPMRLLARPARPEGLAVAGDVAGALAWLHGLAERGA</sequence>
<dbReference type="Pfam" id="PF02571">
    <property type="entry name" value="CbiJ"/>
    <property type="match status" value="1"/>
</dbReference>
<evidence type="ECO:0000313" key="5">
    <source>
        <dbReference type="Proteomes" id="UP000188879"/>
    </source>
</evidence>
<dbReference type="Proteomes" id="UP000188879">
    <property type="component" value="Unassembled WGS sequence"/>
</dbReference>
<evidence type="ECO:0000256" key="2">
    <source>
        <dbReference type="ARBA" id="ARBA00022573"/>
    </source>
</evidence>
<dbReference type="AlphaFoldDB" id="A0A1V2GVM8"/>
<dbReference type="PROSITE" id="PS51014">
    <property type="entry name" value="COBK_CBIJ"/>
    <property type="match status" value="1"/>
</dbReference>
<gene>
    <name evidence="4" type="ORF">BKE38_24625</name>
</gene>
<protein>
    <submittedName>
        <fullName evidence="4">Cobalt-precorrin-6A reductase</fullName>
    </submittedName>
</protein>
<dbReference type="GO" id="GO:0009236">
    <property type="term" value="P:cobalamin biosynthetic process"/>
    <property type="evidence" value="ECO:0007669"/>
    <property type="project" value="UniProtKB-UniPathway"/>
</dbReference>
<dbReference type="NCBIfam" id="NF005968">
    <property type="entry name" value="PRK08057.1-2"/>
    <property type="match status" value="1"/>
</dbReference>
<evidence type="ECO:0000313" key="4">
    <source>
        <dbReference type="EMBL" id="ONG47018.1"/>
    </source>
</evidence>
<dbReference type="InterPro" id="IPR003723">
    <property type="entry name" value="Precorrin-6x_reduct"/>
</dbReference>
<dbReference type="RefSeq" id="WP_076959928.1">
    <property type="nucleotide sequence ID" value="NZ_MLCO01000305.1"/>
</dbReference>
<dbReference type="OrthoDB" id="5183775at2"/>
<name>A0A1V2GVM8_9PROT</name>
<reference evidence="4 5" key="1">
    <citation type="submission" date="2016-10" db="EMBL/GenBank/DDBJ databases">
        <title>Draft Genome sequence of Roseomonas sp. strain M3.</title>
        <authorList>
            <person name="Subhash Y."/>
            <person name="Lee S."/>
        </authorList>
    </citation>
    <scope>NUCLEOTIDE SEQUENCE [LARGE SCALE GENOMIC DNA]</scope>
    <source>
        <strain evidence="4 5">M3</strain>
    </source>
</reference>
<comment type="caution">
    <text evidence="4">The sequence shown here is derived from an EMBL/GenBank/DDBJ whole genome shotgun (WGS) entry which is preliminary data.</text>
</comment>
<evidence type="ECO:0000256" key="1">
    <source>
        <dbReference type="ARBA" id="ARBA00004953"/>
    </source>
</evidence>
<keyword evidence="3" id="KW-0560">Oxidoreductase</keyword>
<keyword evidence="5" id="KW-1185">Reference proteome</keyword>
<dbReference type="PANTHER" id="PTHR36925:SF1">
    <property type="entry name" value="COBALT-PRECORRIN-6A REDUCTASE"/>
    <property type="match status" value="1"/>
</dbReference>
<dbReference type="PANTHER" id="PTHR36925">
    <property type="entry name" value="COBALT-PRECORRIN-6A REDUCTASE"/>
    <property type="match status" value="1"/>
</dbReference>
<dbReference type="EMBL" id="MLCO01000305">
    <property type="protein sequence ID" value="ONG47018.1"/>
    <property type="molecule type" value="Genomic_DNA"/>
</dbReference>
<dbReference type="NCBIfam" id="TIGR00715">
    <property type="entry name" value="precor6x_red"/>
    <property type="match status" value="1"/>
</dbReference>
<accession>A0A1V2GVM8</accession>
<comment type="pathway">
    <text evidence="1">Cofactor biosynthesis; adenosylcobalamin biosynthesis.</text>
</comment>
<proteinExistence type="predicted"/>